<dbReference type="OrthoDB" id="8250317at2"/>
<proteinExistence type="predicted"/>
<protein>
    <submittedName>
        <fullName evidence="1">Uncharacterized protein</fullName>
    </submittedName>
</protein>
<name>A0A0D7EFD5_RHOPL</name>
<evidence type="ECO:0000313" key="2">
    <source>
        <dbReference type="Proteomes" id="UP000032515"/>
    </source>
</evidence>
<dbReference type="PATRIC" id="fig|1076.23.peg.4678"/>
<dbReference type="AlphaFoldDB" id="A0A0D7EFD5"/>
<gene>
    <name evidence="1" type="ORF">OO17_20200</name>
</gene>
<dbReference type="EMBL" id="JXXE01000422">
    <property type="protein sequence ID" value="KIZ39529.1"/>
    <property type="molecule type" value="Genomic_DNA"/>
</dbReference>
<organism evidence="1 2">
    <name type="scientific">Rhodopseudomonas palustris</name>
    <dbReference type="NCBI Taxonomy" id="1076"/>
    <lineage>
        <taxon>Bacteria</taxon>
        <taxon>Pseudomonadati</taxon>
        <taxon>Pseudomonadota</taxon>
        <taxon>Alphaproteobacteria</taxon>
        <taxon>Hyphomicrobiales</taxon>
        <taxon>Nitrobacteraceae</taxon>
        <taxon>Rhodopseudomonas</taxon>
    </lineage>
</organism>
<comment type="caution">
    <text evidence="1">The sequence shown here is derived from an EMBL/GenBank/DDBJ whole genome shotgun (WGS) entry which is preliminary data.</text>
</comment>
<dbReference type="RefSeq" id="WP_044414864.1">
    <property type="nucleotide sequence ID" value="NZ_JXXE01000422.1"/>
</dbReference>
<accession>A0A0D7EFD5</accession>
<dbReference type="Proteomes" id="UP000032515">
    <property type="component" value="Unassembled WGS sequence"/>
</dbReference>
<sequence length="63" mass="7239">MTEAEYDQMLDIVADAIETGPQDNFHNGIRPRSNVLRFVPRPANDNQLEWPLMPFPEGWHASC</sequence>
<evidence type="ECO:0000313" key="1">
    <source>
        <dbReference type="EMBL" id="KIZ39529.1"/>
    </source>
</evidence>
<reference evidence="1 2" key="1">
    <citation type="submission" date="2014-11" db="EMBL/GenBank/DDBJ databases">
        <title>Genomics and ecophysiology of heterotrophic nitrogen fixing bacteria isolated from estuarine surface water.</title>
        <authorList>
            <person name="Bentzon-Tilia M."/>
            <person name="Severin I."/>
            <person name="Hansen L.H."/>
            <person name="Riemann L."/>
        </authorList>
    </citation>
    <scope>NUCLEOTIDE SEQUENCE [LARGE SCALE GENOMIC DNA]</scope>
    <source>
        <strain evidence="1 2">BAL398</strain>
    </source>
</reference>